<reference evidence="2 3" key="1">
    <citation type="journal article" date="2015" name="Genome Announc.">
        <title>Genomes of Geoalkalibacter ferrihydriticus Z-0531T and Geoalkalibacter subterraneus Red1T, Two Haloalkaliphilic Metal-Reducing Deltaproteobacteria.</title>
        <authorList>
            <person name="Badalamenti J.P."/>
            <person name="Krajmalnik-Brown R."/>
            <person name="Torres C.I."/>
            <person name="Bond D.R."/>
        </authorList>
    </citation>
    <scope>NUCLEOTIDE SEQUENCE [LARGE SCALE GENOMIC DNA]</scope>
    <source>
        <strain evidence="2 3">Red1</strain>
    </source>
</reference>
<dbReference type="KEGG" id="gsb:GSUB_08130"/>
<keyword evidence="3" id="KW-1185">Reference proteome</keyword>
<evidence type="ECO:0000259" key="1">
    <source>
        <dbReference type="PROSITE" id="PS50910"/>
    </source>
</evidence>
<dbReference type="Proteomes" id="UP000035036">
    <property type="component" value="Chromosome"/>
</dbReference>
<gene>
    <name evidence="2" type="ORF">GSUB_08130</name>
</gene>
<dbReference type="PROSITE" id="PS50910">
    <property type="entry name" value="HEPN"/>
    <property type="match status" value="1"/>
</dbReference>
<dbReference type="EMBL" id="CP010311">
    <property type="protein sequence ID" value="AJF06522.1"/>
    <property type="molecule type" value="Genomic_DNA"/>
</dbReference>
<dbReference type="SUPFAM" id="SSF81593">
    <property type="entry name" value="Nucleotidyltransferase substrate binding subunit/domain"/>
    <property type="match status" value="1"/>
</dbReference>
<dbReference type="InterPro" id="IPR007842">
    <property type="entry name" value="HEPN_dom"/>
</dbReference>
<dbReference type="HOGENOM" id="CLU_123170_2_1_7"/>
<dbReference type="Pfam" id="PF05168">
    <property type="entry name" value="HEPN"/>
    <property type="match status" value="1"/>
</dbReference>
<dbReference type="RefSeq" id="WP_040200165.1">
    <property type="nucleotide sequence ID" value="NZ_CP010311.1"/>
</dbReference>
<dbReference type="SMART" id="SM00748">
    <property type="entry name" value="HEPN"/>
    <property type="match status" value="1"/>
</dbReference>
<evidence type="ECO:0000313" key="2">
    <source>
        <dbReference type="EMBL" id="AJF06522.1"/>
    </source>
</evidence>
<evidence type="ECO:0000313" key="3">
    <source>
        <dbReference type="Proteomes" id="UP000035036"/>
    </source>
</evidence>
<proteinExistence type="predicted"/>
<accession>A0A0B5FEJ1</accession>
<feature type="domain" description="HEPN" evidence="1">
    <location>
        <begin position="8"/>
        <end position="116"/>
    </location>
</feature>
<organism evidence="2 3">
    <name type="scientific">Geoalkalibacter subterraneus</name>
    <dbReference type="NCBI Taxonomy" id="483547"/>
    <lineage>
        <taxon>Bacteria</taxon>
        <taxon>Pseudomonadati</taxon>
        <taxon>Thermodesulfobacteriota</taxon>
        <taxon>Desulfuromonadia</taxon>
        <taxon>Desulfuromonadales</taxon>
        <taxon>Geoalkalibacteraceae</taxon>
        <taxon>Geoalkalibacter</taxon>
    </lineage>
</organism>
<dbReference type="OrthoDB" id="9810875at2"/>
<sequence length="131" mass="15106">MNRHIDWLRQAENDLLWAEHSLNGKFYAQTCFIAQQASEKALKAYCFHKGFDTVRTHSLFQIVKSLDENGDLEKNCRELDLYYISARYPDAFPSGAPFEILTEEQAQRALNSAQEIFSAIGKRLQNDNENS</sequence>
<name>A0A0B5FEJ1_9BACT</name>
<protein>
    <recommendedName>
        <fullName evidence="1">HEPN domain-containing protein</fullName>
    </recommendedName>
</protein>
<dbReference type="STRING" id="483547.GSUB_08130"/>
<dbReference type="Gene3D" id="1.20.120.330">
    <property type="entry name" value="Nucleotidyltransferases domain 2"/>
    <property type="match status" value="1"/>
</dbReference>
<dbReference type="AlphaFoldDB" id="A0A0B5FEJ1"/>